<dbReference type="eggNOG" id="ENOG5031MAG">
    <property type="taxonomic scope" value="Bacteria"/>
</dbReference>
<sequence>MQADDMNHNALYRMIFPCRFYAAIFITTQAAVNLLYSSVSTGTLKRLNTGESMQTVMIKYQPFGIGEWTTLYVSTDVANALEKEYMSYGWPVEVNSECTELESDFA</sequence>
<keyword evidence="1" id="KW-0812">Transmembrane</keyword>
<evidence type="ECO:0000313" key="3">
    <source>
        <dbReference type="Proteomes" id="UP000002675"/>
    </source>
</evidence>
<name>Q7MBU8_VIBVY</name>
<reference evidence="2 3" key="1">
    <citation type="journal article" date="2003" name="Genome Res.">
        <title>Comparative genome analysis of Vibrio vulnificus, a marine pathogen.</title>
        <authorList>
            <person name="Chen C.Y."/>
            <person name="Wu K.M."/>
            <person name="Chang Y.C."/>
            <person name="Chang C.H."/>
            <person name="Tsai H.C."/>
            <person name="Liao T.L."/>
            <person name="Liu Y.M."/>
            <person name="Chen H.J."/>
            <person name="Shen A.B."/>
            <person name="Li J.C."/>
            <person name="Su T.L."/>
            <person name="Shao C.P."/>
            <person name="Lee C.T."/>
            <person name="Hor L.I."/>
            <person name="Tsai S.F."/>
        </authorList>
    </citation>
    <scope>NUCLEOTIDE SEQUENCE [LARGE SCALE GENOMIC DNA]</scope>
    <source>
        <strain evidence="2 3">YJ016</strain>
    </source>
</reference>
<dbReference type="HOGENOM" id="CLU_2222154_0_0_6"/>
<dbReference type="EMBL" id="BA000038">
    <property type="protein sequence ID" value="BAC97665.1"/>
    <property type="molecule type" value="Genomic_DNA"/>
</dbReference>
<dbReference type="Proteomes" id="UP000002675">
    <property type="component" value="Chromosome II"/>
</dbReference>
<keyword evidence="1" id="KW-0472">Membrane</keyword>
<dbReference type="KEGG" id="vvy:VVA1639"/>
<gene>
    <name evidence="2" type="ordered locus">VVA1639</name>
</gene>
<dbReference type="AlphaFoldDB" id="Q7MBU8"/>
<organism evidence="2 3">
    <name type="scientific">Vibrio vulnificus (strain YJ016)</name>
    <dbReference type="NCBI Taxonomy" id="196600"/>
    <lineage>
        <taxon>Bacteria</taxon>
        <taxon>Pseudomonadati</taxon>
        <taxon>Pseudomonadota</taxon>
        <taxon>Gammaproteobacteria</taxon>
        <taxon>Vibrionales</taxon>
        <taxon>Vibrionaceae</taxon>
        <taxon>Vibrio</taxon>
    </lineage>
</organism>
<evidence type="ECO:0000256" key="1">
    <source>
        <dbReference type="SAM" id="Phobius"/>
    </source>
</evidence>
<protein>
    <submittedName>
        <fullName evidence="2">Uncharacterized protein</fullName>
    </submittedName>
</protein>
<feature type="transmembrane region" description="Helical" evidence="1">
    <location>
        <begin position="20"/>
        <end position="39"/>
    </location>
</feature>
<keyword evidence="1" id="KW-1133">Transmembrane helix</keyword>
<proteinExistence type="predicted"/>
<evidence type="ECO:0000313" key="2">
    <source>
        <dbReference type="EMBL" id="BAC97665.1"/>
    </source>
</evidence>
<accession>Q7MBU8</accession>